<dbReference type="GeneID" id="62611746"/>
<keyword evidence="2" id="KW-1185">Reference proteome</keyword>
<dbReference type="RefSeq" id="YP_009984402.1">
    <property type="nucleotide sequence ID" value="NC_052652.1"/>
</dbReference>
<dbReference type="Proteomes" id="UP000230824">
    <property type="component" value="Segment"/>
</dbReference>
<sequence length="85" mass="9587">MTTEQIVKDHFMMHYVYYFNNNQQKGEGFCYLSAQQGFGIRQADINGAVAGITKGLVENLKDNVVVVPTCISYLSTCPEEDFMHS</sequence>
<accession>A0A291LAY1</accession>
<dbReference type="KEGG" id="vg:62611746"/>
<evidence type="ECO:0000313" key="1">
    <source>
        <dbReference type="EMBL" id="ATI15776.1"/>
    </source>
</evidence>
<name>A0A291LAY1_9CAUD</name>
<reference evidence="1 2" key="1">
    <citation type="submission" date="2017-09" db="EMBL/GenBank/DDBJ databases">
        <title>Phage vB_EcoM_PHB05 against multidrug-resistant shiga toxin-producing Escherichia.</title>
        <authorList>
            <person name="Chen Y."/>
            <person name="Song J."/>
            <person name="Wu B."/>
        </authorList>
    </citation>
    <scope>NUCLEOTIDE SEQUENCE [LARGE SCALE GENOMIC DNA]</scope>
    <source>
        <strain evidence="1">Wastewater</strain>
    </source>
</reference>
<organism evidence="1 2">
    <name type="scientific">Escherichia phage vB_EcoM_PHB05</name>
    <dbReference type="NCBI Taxonomy" id="2041347"/>
    <lineage>
        <taxon>Viruses</taxon>
        <taxon>Duplodnaviria</taxon>
        <taxon>Heunggongvirae</taxon>
        <taxon>Uroviricota</taxon>
        <taxon>Caudoviricetes</taxon>
        <taxon>Stephanstirmvirinae</taxon>
        <taxon>Justusliebigvirus</taxon>
        <taxon>Justusliebigvirus PHB05</taxon>
    </lineage>
</organism>
<protein>
    <submittedName>
        <fullName evidence="1">Uncharacterized protein</fullName>
    </submittedName>
</protein>
<proteinExistence type="predicted"/>
<dbReference type="EMBL" id="MF805809">
    <property type="protein sequence ID" value="ATI15776.1"/>
    <property type="molecule type" value="Genomic_DNA"/>
</dbReference>
<evidence type="ECO:0000313" key="2">
    <source>
        <dbReference type="Proteomes" id="UP000230824"/>
    </source>
</evidence>